<dbReference type="EMBL" id="SEUK01000030">
    <property type="protein sequence ID" value="KAA1165770.1"/>
    <property type="molecule type" value="Genomic_DNA"/>
</dbReference>
<sequence length="382" mass="43397">MAKITKLSQVFEQLGVKQAQVVKALRHKGITFSTASLSRVKRQGEWPKTCDKAAIQTHIEAYLHDQGASSEQLNKLWGWCEQQAPIIDKPDYEDPEPEMLSMHAKRFFKLRHDPFENEITCEDDVFLVDNHRLILEEMLSAASAGSMTALIGECGSGKTIIRRAFTHRVQQENPEVILIQPARLDRRKITAESISSAICRALQIKHRPSAEERDAAVEEALIESANNGHLHLMIIDEAHDLSADVIKLLKRIWELTHGFRRVMGIVLIGQTELSKKLGGQNVREFTWRCNQIKMQPLGLHVPAYIRHKFKRIGVNADDIFTEDAMGAIRGKCYGKIKHGMAFDDEDMDRSFPLHINTWINKVMNVAANIGEQKITEKMVHKV</sequence>
<name>A0AB73BMS9_9GAMM</name>
<evidence type="ECO:0000313" key="3">
    <source>
        <dbReference type="Proteomes" id="UP000324162"/>
    </source>
</evidence>
<dbReference type="InterPro" id="IPR027417">
    <property type="entry name" value="P-loop_NTPase"/>
</dbReference>
<dbReference type="PANTHER" id="PTHR35894:SF1">
    <property type="entry name" value="PHOSPHORIBULOKINASE _ URIDINE KINASE FAMILY"/>
    <property type="match status" value="1"/>
</dbReference>
<dbReference type="InterPro" id="IPR049945">
    <property type="entry name" value="AAA_22"/>
</dbReference>
<gene>
    <name evidence="2" type="ORF">EU508_00515</name>
</gene>
<dbReference type="GO" id="GO:0016887">
    <property type="term" value="F:ATP hydrolysis activity"/>
    <property type="evidence" value="ECO:0007669"/>
    <property type="project" value="InterPro"/>
</dbReference>
<feature type="domain" description="ORC1/DEAH AAA+ ATPase" evidence="1">
    <location>
        <begin position="145"/>
        <end position="277"/>
    </location>
</feature>
<dbReference type="AlphaFoldDB" id="A0AB73BMS9"/>
<dbReference type="Gene3D" id="3.40.50.300">
    <property type="entry name" value="P-loop containing nucleotide triphosphate hydrolases"/>
    <property type="match status" value="1"/>
</dbReference>
<dbReference type="Pfam" id="PF13401">
    <property type="entry name" value="AAA_22"/>
    <property type="match status" value="1"/>
</dbReference>
<dbReference type="PANTHER" id="PTHR35894">
    <property type="entry name" value="GENERAL SECRETION PATHWAY PROTEIN A-RELATED"/>
    <property type="match status" value="1"/>
</dbReference>
<dbReference type="RefSeq" id="WP_149613278.1">
    <property type="nucleotide sequence ID" value="NZ_SEUK01000030.1"/>
</dbReference>
<proteinExistence type="predicted"/>
<evidence type="ECO:0000259" key="1">
    <source>
        <dbReference type="Pfam" id="PF13401"/>
    </source>
</evidence>
<dbReference type="SUPFAM" id="SSF52540">
    <property type="entry name" value="P-loop containing nucleoside triphosphate hydrolases"/>
    <property type="match status" value="1"/>
</dbReference>
<organism evidence="2 3">
    <name type="scientific">Pseudoalteromonas fuliginea</name>
    <dbReference type="NCBI Taxonomy" id="1872678"/>
    <lineage>
        <taxon>Bacteria</taxon>
        <taxon>Pseudomonadati</taxon>
        <taxon>Pseudomonadota</taxon>
        <taxon>Gammaproteobacteria</taxon>
        <taxon>Alteromonadales</taxon>
        <taxon>Pseudoalteromonadaceae</taxon>
        <taxon>Pseudoalteromonas</taxon>
    </lineage>
</organism>
<dbReference type="InterPro" id="IPR052026">
    <property type="entry name" value="ExeA_AAA_ATPase_DNA-bind"/>
</dbReference>
<reference evidence="2 3" key="1">
    <citation type="submission" date="2019-01" db="EMBL/GenBank/DDBJ databases">
        <title>Genome sequences of marine Pseudoalteromonas species.</title>
        <authorList>
            <person name="Boraston A.B."/>
            <person name="Hehemann J.-H."/>
            <person name="Vickers C.J."/>
            <person name="Salama-Alber O."/>
            <person name="Abe K."/>
            <person name="Hettle A.J."/>
        </authorList>
    </citation>
    <scope>NUCLEOTIDE SEQUENCE [LARGE SCALE GENOMIC DNA]</scope>
    <source>
        <strain evidence="2 3">PS42</strain>
    </source>
</reference>
<evidence type="ECO:0000313" key="2">
    <source>
        <dbReference type="EMBL" id="KAA1165770.1"/>
    </source>
</evidence>
<protein>
    <recommendedName>
        <fullName evidence="1">ORC1/DEAH AAA+ ATPase domain-containing protein</fullName>
    </recommendedName>
</protein>
<dbReference type="Proteomes" id="UP000324162">
    <property type="component" value="Unassembled WGS sequence"/>
</dbReference>
<comment type="caution">
    <text evidence="2">The sequence shown here is derived from an EMBL/GenBank/DDBJ whole genome shotgun (WGS) entry which is preliminary data.</text>
</comment>
<accession>A0AB73BMS9</accession>